<feature type="transmembrane region" description="Helical" evidence="3">
    <location>
        <begin position="702"/>
        <end position="723"/>
    </location>
</feature>
<evidence type="ECO:0000256" key="2">
    <source>
        <dbReference type="SAM" id="Coils"/>
    </source>
</evidence>
<protein>
    <recommendedName>
        <fullName evidence="4">Protein kinase domain-containing protein</fullName>
    </recommendedName>
</protein>
<accession>A0ABQ6NAH2</accession>
<dbReference type="InterPro" id="IPR023393">
    <property type="entry name" value="START-like_dom_sf"/>
</dbReference>
<dbReference type="InterPro" id="IPR051681">
    <property type="entry name" value="Ser/Thr_Kinases-Pseudokinases"/>
</dbReference>
<keyword evidence="1" id="KW-0067">ATP-binding</keyword>
<keyword evidence="2" id="KW-0175">Coiled coil</keyword>
<evidence type="ECO:0000256" key="3">
    <source>
        <dbReference type="SAM" id="Phobius"/>
    </source>
</evidence>
<feature type="domain" description="Protein kinase" evidence="4">
    <location>
        <begin position="912"/>
        <end position="1344"/>
    </location>
</feature>
<dbReference type="SUPFAM" id="SSF55961">
    <property type="entry name" value="Bet v1-like"/>
    <property type="match status" value="1"/>
</dbReference>
<dbReference type="Gene3D" id="1.10.510.10">
    <property type="entry name" value="Transferase(Phosphotransferase) domain 1"/>
    <property type="match status" value="1"/>
</dbReference>
<keyword evidence="1" id="KW-0547">Nucleotide-binding</keyword>
<dbReference type="InterPro" id="IPR001245">
    <property type="entry name" value="Ser-Thr/Tyr_kinase_cat_dom"/>
</dbReference>
<keyword evidence="3" id="KW-1133">Transmembrane helix</keyword>
<sequence length="1344" mass="146342">MSSSIATYGGAGWYPFEDTAATWQCTNQPFVARPVTIECSFYDGQPLPCAPGKYEPAGEAPGGDCTSSCPHHLPTSPPGSTSLSSCMTIGSNFILVSATTDRLMELNNDASDFSLAIEGGDLREPWGVACVSEILCLVGNNMGSNVVAVNLRGEVMGVFAQVGSPYGLLHIKHLNLLAVASLNFDGMVYIFDLADLNLEQPLQESDAIQTIYMSASDGDPMYISLGEHDSELLITTDLGMVLRRCLEGTGCDPQTRNSVMMQYGGSNLKGIGVLDETYIVADKGDNKIYECPFTSVGISNVNCEVFADKPRGMFWDPCNVLVDPIKRLVFVVDNLYTDVLVLDFDGAFLAPLASSRGALIQPRAMAQRPGLYAPISPSHPPSSLPAAGERIEVALAMMDAYNSTVSNSHPTSAHDLALEVSATGYITGTNFTTTIAGAILYDEDSPAHASLTASVVIPYAGDWSVSVTQGTYKLYLFHTNTQRKVAGSPIGFDVVPDAPSAAASTASAGSTTSIVSAFDTALSLQAFINDAFGNEVLDTPGVVVQVQGLDSLDPAAVDEHVLEGPRYSHTVTVPEGLEATLTISFSLDGTQIGEPVKILVAPPPPDNTVLYMGIIFGGILVVFGVSNWLYSKFGKRGINAEKEKEVSVDVKLRKILDSKIYAQDTMTLIELFDILSDVLNSIFKLLIVLSPAGVETSAVPEWLIYLFIVLGAVAVPLGVYQIIQRGRVKASYRQIIRGDDPELAKALDAADGVLSPESIAIRRSLIVLDMTVCDVGIRGFFIEDLPSILLNSAVILLEMGAGSKAGKSTFASFGSLLFSCLMTGRKSGLRQARRELRQKKLDLEQVERMQGDIIGIRASHSRLQHENEELEEEVRLKKHSEEDLKVMVAALEAVSKERQDELKEVMMESKELKIDRLLGKGGFGVVNLATYQGTKVAMKQLLKVNEENVLRFRHECFLMKNLSHPNVVKLVGVCWSEDLFACCLEFVENGSLEDWLRRTVGGKVFKAGKGKDELLAEKRASFNAKVYWGFNPENADHSALFTNEDVEHATKTKQRVEELAAAFSATAEFEKTWQPVLRPDGSPLALGAKGFTRYAGRSGESFTMIEINAKPAQIMAYHTDASRLPKEYKGFDVTAATRSVYGRFDQKTVGVSNRDALTRSAITDFPDGSIMESARSIEDKRYPDRSKKKKDKIVRMDVAISAFLVMEKETSTSSSPVSVCYRLSVVDPKFTGLAAALNRIAAKAAAKLTVAPMLTTKTNVEKIVAAYDPNAGPELPLAEVTFKGFDHSGEFNTAEHTDMDRAKKKEAEELLHEWWMQRMNPKMGWTEMLKEDESRLDHGMSGYH</sequence>
<dbReference type="EMBL" id="BRYB01006248">
    <property type="protein sequence ID" value="GMI53203.1"/>
    <property type="molecule type" value="Genomic_DNA"/>
</dbReference>
<gene>
    <name evidence="5" type="ORF">TeGR_g7560</name>
</gene>
<feature type="coiled-coil region" evidence="2">
    <location>
        <begin position="826"/>
        <end position="883"/>
    </location>
</feature>
<dbReference type="InterPro" id="IPR011009">
    <property type="entry name" value="Kinase-like_dom_sf"/>
</dbReference>
<evidence type="ECO:0000313" key="6">
    <source>
        <dbReference type="Proteomes" id="UP001165060"/>
    </source>
</evidence>
<evidence type="ECO:0000313" key="5">
    <source>
        <dbReference type="EMBL" id="GMI53203.1"/>
    </source>
</evidence>
<dbReference type="Proteomes" id="UP001165060">
    <property type="component" value="Unassembled WGS sequence"/>
</dbReference>
<feature type="non-terminal residue" evidence="5">
    <location>
        <position position="1344"/>
    </location>
</feature>
<keyword evidence="3" id="KW-0812">Transmembrane</keyword>
<dbReference type="PANTHER" id="PTHR44329">
    <property type="entry name" value="SERINE/THREONINE-PROTEIN KINASE TNNI3K-RELATED"/>
    <property type="match status" value="1"/>
</dbReference>
<comment type="caution">
    <text evidence="5">The sequence shown here is derived from an EMBL/GenBank/DDBJ whole genome shotgun (WGS) entry which is preliminary data.</text>
</comment>
<proteinExistence type="predicted"/>
<keyword evidence="3" id="KW-0472">Membrane</keyword>
<dbReference type="Pfam" id="PF07714">
    <property type="entry name" value="PK_Tyr_Ser-Thr"/>
    <property type="match status" value="1"/>
</dbReference>
<organism evidence="5 6">
    <name type="scientific">Tetraparma gracilis</name>
    <dbReference type="NCBI Taxonomy" id="2962635"/>
    <lineage>
        <taxon>Eukaryota</taxon>
        <taxon>Sar</taxon>
        <taxon>Stramenopiles</taxon>
        <taxon>Ochrophyta</taxon>
        <taxon>Bolidophyceae</taxon>
        <taxon>Parmales</taxon>
        <taxon>Triparmaceae</taxon>
        <taxon>Tetraparma</taxon>
    </lineage>
</organism>
<dbReference type="Gene3D" id="3.30.530.20">
    <property type="match status" value="1"/>
</dbReference>
<feature type="transmembrane region" description="Helical" evidence="3">
    <location>
        <begin position="609"/>
        <end position="630"/>
    </location>
</feature>
<name>A0ABQ6NAH2_9STRA</name>
<feature type="binding site" evidence="1">
    <location>
        <position position="939"/>
    </location>
    <ligand>
        <name>ATP</name>
        <dbReference type="ChEBI" id="CHEBI:30616"/>
    </ligand>
</feature>
<dbReference type="PROSITE" id="PS00107">
    <property type="entry name" value="PROTEIN_KINASE_ATP"/>
    <property type="match status" value="1"/>
</dbReference>
<dbReference type="InterPro" id="IPR017441">
    <property type="entry name" value="Protein_kinase_ATP_BS"/>
</dbReference>
<dbReference type="SUPFAM" id="SSF101898">
    <property type="entry name" value="NHL repeat"/>
    <property type="match status" value="1"/>
</dbReference>
<dbReference type="PROSITE" id="PS50011">
    <property type="entry name" value="PROTEIN_KINASE_DOM"/>
    <property type="match status" value="1"/>
</dbReference>
<dbReference type="InterPro" id="IPR000719">
    <property type="entry name" value="Prot_kinase_dom"/>
</dbReference>
<evidence type="ECO:0000256" key="1">
    <source>
        <dbReference type="PROSITE-ProRule" id="PRU10141"/>
    </source>
</evidence>
<evidence type="ECO:0000259" key="4">
    <source>
        <dbReference type="PROSITE" id="PS50011"/>
    </source>
</evidence>
<reference evidence="5 6" key="1">
    <citation type="journal article" date="2023" name="Commun. Biol.">
        <title>Genome analysis of Parmales, the sister group of diatoms, reveals the evolutionary specialization of diatoms from phago-mixotrophs to photoautotrophs.</title>
        <authorList>
            <person name="Ban H."/>
            <person name="Sato S."/>
            <person name="Yoshikawa S."/>
            <person name="Yamada K."/>
            <person name="Nakamura Y."/>
            <person name="Ichinomiya M."/>
            <person name="Sato N."/>
            <person name="Blanc-Mathieu R."/>
            <person name="Endo H."/>
            <person name="Kuwata A."/>
            <person name="Ogata H."/>
        </authorList>
    </citation>
    <scope>NUCLEOTIDE SEQUENCE [LARGE SCALE GENOMIC DNA]</scope>
</reference>
<keyword evidence="6" id="KW-1185">Reference proteome</keyword>
<dbReference type="SUPFAM" id="SSF56112">
    <property type="entry name" value="Protein kinase-like (PK-like)"/>
    <property type="match status" value="1"/>
</dbReference>